<name>A0ACC0K1D0_CHOFU</name>
<keyword evidence="2" id="KW-1185">Reference proteome</keyword>
<gene>
    <name evidence="1" type="ORF">MSG28_000546</name>
</gene>
<evidence type="ECO:0000313" key="1">
    <source>
        <dbReference type="EMBL" id="KAI8430191.1"/>
    </source>
</evidence>
<protein>
    <submittedName>
        <fullName evidence="1">Uncharacterized protein</fullName>
    </submittedName>
</protein>
<accession>A0ACC0K1D0</accession>
<dbReference type="EMBL" id="CM046131">
    <property type="protein sequence ID" value="KAI8430191.1"/>
    <property type="molecule type" value="Genomic_DNA"/>
</dbReference>
<sequence>MSEGVEPSGREIAHARRRRRRRNTPGDCTARRRRARAHGPLAALYGEVRAALRPAPGPAAAPLLADPPRDLAATTRNFFRDIFPLAYHNILRLDTKQFTADYEVCLKDAYDAVQPFGEVPQQVGATLSKSVAARARAAAGAGRGRGRAGGRRAGERARRRRVRAASAARRRLRALPRARRAPLPALLPQPRQRIIHV</sequence>
<reference evidence="1 2" key="1">
    <citation type="journal article" date="2022" name="Genome Biol. Evol.">
        <title>The Spruce Budworm Genome: Reconstructing the Evolutionary History of Antifreeze Proteins.</title>
        <authorList>
            <person name="Beliveau C."/>
            <person name="Gagne P."/>
            <person name="Picq S."/>
            <person name="Vernygora O."/>
            <person name="Keeling C.I."/>
            <person name="Pinkney K."/>
            <person name="Doucet D."/>
            <person name="Wen F."/>
            <person name="Johnston J.S."/>
            <person name="Maaroufi H."/>
            <person name="Boyle B."/>
            <person name="Laroche J."/>
            <person name="Dewar K."/>
            <person name="Juretic N."/>
            <person name="Blackburn G."/>
            <person name="Nisole A."/>
            <person name="Brunet B."/>
            <person name="Brandao M."/>
            <person name="Lumley L."/>
            <person name="Duan J."/>
            <person name="Quan G."/>
            <person name="Lucarotti C.J."/>
            <person name="Roe A.D."/>
            <person name="Sperling F.A.H."/>
            <person name="Levesque R.C."/>
            <person name="Cusson M."/>
        </authorList>
    </citation>
    <scope>NUCLEOTIDE SEQUENCE [LARGE SCALE GENOMIC DNA]</scope>
    <source>
        <strain evidence="1">Glfc:IPQL:Cfum</strain>
    </source>
</reference>
<organism evidence="1 2">
    <name type="scientific">Choristoneura fumiferana</name>
    <name type="common">Spruce budworm moth</name>
    <name type="synonym">Archips fumiferana</name>
    <dbReference type="NCBI Taxonomy" id="7141"/>
    <lineage>
        <taxon>Eukaryota</taxon>
        <taxon>Metazoa</taxon>
        <taxon>Ecdysozoa</taxon>
        <taxon>Arthropoda</taxon>
        <taxon>Hexapoda</taxon>
        <taxon>Insecta</taxon>
        <taxon>Pterygota</taxon>
        <taxon>Neoptera</taxon>
        <taxon>Endopterygota</taxon>
        <taxon>Lepidoptera</taxon>
        <taxon>Glossata</taxon>
        <taxon>Ditrysia</taxon>
        <taxon>Tortricoidea</taxon>
        <taxon>Tortricidae</taxon>
        <taxon>Tortricinae</taxon>
        <taxon>Choristoneura</taxon>
    </lineage>
</organism>
<comment type="caution">
    <text evidence="1">The sequence shown here is derived from an EMBL/GenBank/DDBJ whole genome shotgun (WGS) entry which is preliminary data.</text>
</comment>
<proteinExistence type="predicted"/>
<dbReference type="Proteomes" id="UP001064048">
    <property type="component" value="Chromosome Z"/>
</dbReference>
<evidence type="ECO:0000313" key="2">
    <source>
        <dbReference type="Proteomes" id="UP001064048"/>
    </source>
</evidence>